<dbReference type="Pfam" id="PF06252">
    <property type="entry name" value="GemA"/>
    <property type="match status" value="1"/>
</dbReference>
<gene>
    <name evidence="1" type="ORF">FEA48_23450</name>
</gene>
<accession>A0A5R8ZWM0</accession>
<dbReference type="EMBL" id="VASG01000007">
    <property type="protein sequence ID" value="TLP70792.1"/>
    <property type="molecule type" value="Genomic_DNA"/>
</dbReference>
<evidence type="ECO:0000313" key="2">
    <source>
        <dbReference type="Proteomes" id="UP000307510"/>
    </source>
</evidence>
<dbReference type="AlphaFoldDB" id="A0A5R8ZWM0"/>
<proteinExistence type="predicted"/>
<sequence>MSTKGRQLIQIARRQLGMEDDTYRALLERVAGVSSSTKLTPRQIGRVLAELERLGWQSTGKPADRPAPAVSDDRQPLVDKIEAFLAEAGRPWSYAEAMGKRICKVDQIEWMDCKQLGKLVAALAYDAKRNGRPV</sequence>
<protein>
    <submittedName>
        <fullName evidence="1">Regulatory protein GemA</fullName>
    </submittedName>
</protein>
<comment type="caution">
    <text evidence="1">The sequence shown here is derived from an EMBL/GenBank/DDBJ whole genome shotgun (WGS) entry which is preliminary data.</text>
</comment>
<name>A0A5R8ZWM0_PSENT</name>
<dbReference type="InterPro" id="IPR009363">
    <property type="entry name" value="Phage_Mu_Gp16"/>
</dbReference>
<reference evidence="1 2" key="1">
    <citation type="submission" date="2019-05" db="EMBL/GenBank/DDBJ databases">
        <authorList>
            <person name="Moore K."/>
            <person name="O'Neill P."/>
            <person name="Farbos A."/>
            <person name="Studholme D.J."/>
        </authorList>
    </citation>
    <scope>NUCLEOTIDE SEQUENCE [LARGE SCALE GENOMIC DNA]</scope>
    <source>
        <strain evidence="1 2">DSM 9128</strain>
    </source>
</reference>
<dbReference type="Proteomes" id="UP000307510">
    <property type="component" value="Unassembled WGS sequence"/>
</dbReference>
<reference evidence="2" key="2">
    <citation type="submission" date="2019-06" db="EMBL/GenBank/DDBJ databases">
        <title>AzeR, a transcriptional regulator that responds to azelaic acid in Pseudomonas nitroreducens.</title>
        <authorList>
            <person name="Bez C."/>
            <person name="Javvadi S.G."/>
            <person name="Bertani I."/>
            <person name="Devescovi G."/>
            <person name="Studholme D.J."/>
            <person name="Geller A."/>
            <person name="Levy A."/>
            <person name="Venturi V."/>
        </authorList>
    </citation>
    <scope>NUCLEOTIDE SEQUENCE [LARGE SCALE GENOMIC DNA]</scope>
    <source>
        <strain evidence="2">DSM 9128</strain>
    </source>
</reference>
<dbReference type="RefSeq" id="WP_138215950.1">
    <property type="nucleotide sequence ID" value="NZ_VASG01000007.1"/>
</dbReference>
<organism evidence="1 2">
    <name type="scientific">Pseudomonas nitroreducens</name>
    <dbReference type="NCBI Taxonomy" id="46680"/>
    <lineage>
        <taxon>Bacteria</taxon>
        <taxon>Pseudomonadati</taxon>
        <taxon>Pseudomonadota</taxon>
        <taxon>Gammaproteobacteria</taxon>
        <taxon>Pseudomonadales</taxon>
        <taxon>Pseudomonadaceae</taxon>
        <taxon>Pseudomonas</taxon>
    </lineage>
</organism>
<evidence type="ECO:0000313" key="1">
    <source>
        <dbReference type="EMBL" id="TLP70792.1"/>
    </source>
</evidence>